<dbReference type="Proteomes" id="UP001595839">
    <property type="component" value="Unassembled WGS sequence"/>
</dbReference>
<keyword evidence="2" id="KW-0732">Signal</keyword>
<dbReference type="SMART" id="SM00754">
    <property type="entry name" value="CHRD"/>
    <property type="match status" value="2"/>
</dbReference>
<feature type="chain" id="PRO_5045731209" evidence="2">
    <location>
        <begin position="32"/>
        <end position="335"/>
    </location>
</feature>
<evidence type="ECO:0000256" key="2">
    <source>
        <dbReference type="SAM" id="SignalP"/>
    </source>
</evidence>
<proteinExistence type="predicted"/>
<accession>A0ABV9AK49</accession>
<protein>
    <submittedName>
        <fullName evidence="4">CHRD domain-containing protein</fullName>
    </submittedName>
</protein>
<evidence type="ECO:0000313" key="5">
    <source>
        <dbReference type="Proteomes" id="UP001595839"/>
    </source>
</evidence>
<name>A0ABV9AK49_9ACTN</name>
<feature type="domain" description="CHRD" evidence="3">
    <location>
        <begin position="72"/>
        <end position="200"/>
    </location>
</feature>
<dbReference type="InterPro" id="IPR010895">
    <property type="entry name" value="CHRD"/>
</dbReference>
<dbReference type="EMBL" id="JBHSFK010000004">
    <property type="protein sequence ID" value="MFC4499494.1"/>
    <property type="molecule type" value="Genomic_DNA"/>
</dbReference>
<feature type="region of interest" description="Disordered" evidence="1">
    <location>
        <begin position="37"/>
        <end position="65"/>
    </location>
</feature>
<gene>
    <name evidence="4" type="ORF">ACFPIH_08120</name>
</gene>
<evidence type="ECO:0000256" key="1">
    <source>
        <dbReference type="SAM" id="MobiDB-lite"/>
    </source>
</evidence>
<organism evidence="4 5">
    <name type="scientific">Streptomyces vulcanius</name>
    <dbReference type="NCBI Taxonomy" id="1441876"/>
    <lineage>
        <taxon>Bacteria</taxon>
        <taxon>Bacillati</taxon>
        <taxon>Actinomycetota</taxon>
        <taxon>Actinomycetes</taxon>
        <taxon>Kitasatosporales</taxon>
        <taxon>Streptomycetaceae</taxon>
        <taxon>Streptomyces</taxon>
    </lineage>
</organism>
<reference evidence="5" key="1">
    <citation type="journal article" date="2019" name="Int. J. Syst. Evol. Microbiol.">
        <title>The Global Catalogue of Microorganisms (GCM) 10K type strain sequencing project: providing services to taxonomists for standard genome sequencing and annotation.</title>
        <authorList>
            <consortium name="The Broad Institute Genomics Platform"/>
            <consortium name="The Broad Institute Genome Sequencing Center for Infectious Disease"/>
            <person name="Wu L."/>
            <person name="Ma J."/>
        </authorList>
    </citation>
    <scope>NUCLEOTIDE SEQUENCE [LARGE SCALE GENOMIC DNA]</scope>
    <source>
        <strain evidence="5">CGMCC 4.7177</strain>
    </source>
</reference>
<dbReference type="Pfam" id="PF07452">
    <property type="entry name" value="CHRD"/>
    <property type="match status" value="2"/>
</dbReference>
<dbReference type="PROSITE" id="PS50933">
    <property type="entry name" value="CHRD"/>
    <property type="match status" value="1"/>
</dbReference>
<evidence type="ECO:0000259" key="3">
    <source>
        <dbReference type="PROSITE" id="PS50933"/>
    </source>
</evidence>
<feature type="compositionally biased region" description="Gly residues" evidence="1">
    <location>
        <begin position="37"/>
        <end position="50"/>
    </location>
</feature>
<sequence length="335" mass="33681">MRKNNAAVSAVSALVLAAGVLAGAAAVPAAADTGHTGHTGGMGDMSGMGHSGSAPASGSASERLPAVSAKSPAVSLVARLDGAQEVPTPGGPAVGDKDGRAVALVKVKGDRVTFALSWQGIGAPTLGHVHEGKAGANGAVKTGLFTTAMPAGVHSAAGQTVTDAALAERLRTDPGGFYVNLHSAEFPGGAVRGQLKRLRGSVNPLAIIKGGGLRALADGSQEVPAEDPKKVGDPDGHAVTFLHPGHRSVEYSLAWVNIAEPVAGHIHQGVQGKNGAVKVPLFTTPVPQNIFAVSGSVAVADAAVLRQIKKHPTGFYSNLHTSEFPDGAVRGQLFH</sequence>
<dbReference type="RefSeq" id="WP_381169681.1">
    <property type="nucleotide sequence ID" value="NZ_JBHSFK010000004.1"/>
</dbReference>
<feature type="signal peptide" evidence="2">
    <location>
        <begin position="1"/>
        <end position="31"/>
    </location>
</feature>
<keyword evidence="5" id="KW-1185">Reference proteome</keyword>
<comment type="caution">
    <text evidence="4">The sequence shown here is derived from an EMBL/GenBank/DDBJ whole genome shotgun (WGS) entry which is preliminary data.</text>
</comment>
<evidence type="ECO:0000313" key="4">
    <source>
        <dbReference type="EMBL" id="MFC4499494.1"/>
    </source>
</evidence>
<feature type="compositionally biased region" description="Low complexity" evidence="1">
    <location>
        <begin position="51"/>
        <end position="61"/>
    </location>
</feature>